<keyword evidence="1" id="KW-0238">DNA-binding</keyword>
<evidence type="ECO:0000259" key="3">
    <source>
        <dbReference type="Pfam" id="PF07282"/>
    </source>
</evidence>
<dbReference type="InterPro" id="IPR010095">
    <property type="entry name" value="Cas12f1-like_TNB"/>
</dbReference>
<dbReference type="EMBL" id="NHPD01000012">
    <property type="protein sequence ID" value="OYR75653.1"/>
    <property type="molecule type" value="Genomic_DNA"/>
</dbReference>
<organism evidence="4 5">
    <name type="scientific">Halorubrum ezzemoulense</name>
    <name type="common">Halorubrum chaoviator</name>
    <dbReference type="NCBI Taxonomy" id="337243"/>
    <lineage>
        <taxon>Archaea</taxon>
        <taxon>Methanobacteriati</taxon>
        <taxon>Methanobacteriota</taxon>
        <taxon>Stenosarchaea group</taxon>
        <taxon>Halobacteria</taxon>
        <taxon>Halobacteriales</taxon>
        <taxon>Haloferacaceae</taxon>
        <taxon>Halorubrum</taxon>
    </lineage>
</organism>
<feature type="region of interest" description="Disordered" evidence="2">
    <location>
        <begin position="1"/>
        <end position="21"/>
    </location>
</feature>
<gene>
    <name evidence="4" type="ORF">DJ76_01735</name>
</gene>
<evidence type="ECO:0000256" key="1">
    <source>
        <dbReference type="ARBA" id="ARBA00023125"/>
    </source>
</evidence>
<feature type="domain" description="Cas12f1-like TNB" evidence="3">
    <location>
        <begin position="35"/>
        <end position="75"/>
    </location>
</feature>
<reference evidence="4 5" key="1">
    <citation type="journal article" date="2014" name="Front. Microbiol.">
        <title>Population and genomic analysis of the genus Halorubrum.</title>
        <authorList>
            <person name="Fullmer M.S."/>
            <person name="Soucy S.M."/>
            <person name="Swithers K.S."/>
            <person name="Makkay A.M."/>
            <person name="Wheeler R."/>
            <person name="Ventosa A."/>
            <person name="Gogarten J.P."/>
            <person name="Papke R.T."/>
        </authorList>
    </citation>
    <scope>NUCLEOTIDE SEQUENCE [LARGE SCALE GENOMIC DNA]</scope>
    <source>
        <strain evidence="4 5">Ec15</strain>
    </source>
</reference>
<sequence length="86" mass="9755">MTTPFTTHGRTRQTYFENATPRPSADYKEIHTLVFRQLYVLHAYKAETEGTGSTEVDPAYTSKRCLNCGTPLDENYTSQANICCQI</sequence>
<dbReference type="Proteomes" id="UP000216925">
    <property type="component" value="Unassembled WGS sequence"/>
</dbReference>
<evidence type="ECO:0000313" key="5">
    <source>
        <dbReference type="Proteomes" id="UP000216925"/>
    </source>
</evidence>
<evidence type="ECO:0000313" key="4">
    <source>
        <dbReference type="EMBL" id="OYR75653.1"/>
    </source>
</evidence>
<accession>A0A256K450</accession>
<dbReference type="GO" id="GO:0003677">
    <property type="term" value="F:DNA binding"/>
    <property type="evidence" value="ECO:0007669"/>
    <property type="project" value="UniProtKB-KW"/>
</dbReference>
<evidence type="ECO:0000256" key="2">
    <source>
        <dbReference type="SAM" id="MobiDB-lite"/>
    </source>
</evidence>
<name>A0A256K450_HALEZ</name>
<proteinExistence type="predicted"/>
<feature type="compositionally biased region" description="Polar residues" evidence="2">
    <location>
        <begin position="1"/>
        <end position="17"/>
    </location>
</feature>
<comment type="caution">
    <text evidence="4">The sequence shown here is derived from an EMBL/GenBank/DDBJ whole genome shotgun (WGS) entry which is preliminary data.</text>
</comment>
<protein>
    <recommendedName>
        <fullName evidence="3">Cas12f1-like TNB domain-containing protein</fullName>
    </recommendedName>
</protein>
<dbReference type="AlphaFoldDB" id="A0A256K450"/>
<dbReference type="Pfam" id="PF07282">
    <property type="entry name" value="Cas12f1-like_TNB"/>
    <property type="match status" value="1"/>
</dbReference>